<sequence length="230" mass="25340">MYCQSVLRTVSGQFDFTEVMLMNKRQRNRHKHRYDNNHQIKVKPDLNTTLPVRQTVSIFKQPVTKVTNHPSNKVKTDPHKAVDQPRQVSGLSAFEIAEKLVKTMDLPRGLQGVGPVCSDKTLLSAISSALHTSPNPVTGQLNAAVEKNPGVWLNTAQPLCKAFMVTDDDVRNTLMADMLVHIEESTNKADALKKAQTLAGGQGGCIAKVQQSSVKIDSLRLLCLLQCCVL</sequence>
<dbReference type="InterPro" id="IPR032343">
    <property type="entry name" value="MBD2/MBD3_p55-bd"/>
</dbReference>
<gene>
    <name evidence="3" type="primary">MBD3</name>
</gene>
<reference evidence="3" key="2">
    <citation type="submission" date="2025-08" db="UniProtKB">
        <authorList>
            <consortium name="Ensembl"/>
        </authorList>
    </citation>
    <scope>IDENTIFICATION</scope>
</reference>
<dbReference type="InterPro" id="IPR025884">
    <property type="entry name" value="MeCpG-bd_2/3_C_dom"/>
</dbReference>
<dbReference type="GeneTree" id="ENSGT00950000183005"/>
<proteinExistence type="predicted"/>
<dbReference type="Pfam" id="PF14048">
    <property type="entry name" value="MBD_C"/>
    <property type="match status" value="1"/>
</dbReference>
<evidence type="ECO:0000259" key="1">
    <source>
        <dbReference type="Pfam" id="PF14048"/>
    </source>
</evidence>
<dbReference type="GO" id="GO:0008327">
    <property type="term" value="F:methyl-CpG binding"/>
    <property type="evidence" value="ECO:0007669"/>
    <property type="project" value="TreeGrafter"/>
</dbReference>
<dbReference type="AlphaFoldDB" id="A0A8C7QSL4"/>
<dbReference type="GO" id="GO:0006346">
    <property type="term" value="P:DNA methylation-dependent constitutive heterochromatin formation"/>
    <property type="evidence" value="ECO:0007669"/>
    <property type="project" value="TreeGrafter"/>
</dbReference>
<feature type="domain" description="Methyl-CpG binding protein 2/3 C-terminal" evidence="1">
    <location>
        <begin position="98"/>
        <end position="172"/>
    </location>
</feature>
<reference evidence="3" key="3">
    <citation type="submission" date="2025-09" db="UniProtKB">
        <authorList>
            <consortium name="Ensembl"/>
        </authorList>
    </citation>
    <scope>IDENTIFICATION</scope>
</reference>
<dbReference type="GO" id="GO:0000122">
    <property type="term" value="P:negative regulation of transcription by RNA polymerase II"/>
    <property type="evidence" value="ECO:0007669"/>
    <property type="project" value="TreeGrafter"/>
</dbReference>
<dbReference type="GO" id="GO:0005634">
    <property type="term" value="C:nucleus"/>
    <property type="evidence" value="ECO:0007669"/>
    <property type="project" value="UniProtKB-ARBA"/>
</dbReference>
<dbReference type="PANTHER" id="PTHR12396">
    <property type="entry name" value="METHYL-CPG BINDING PROTEIN, MBD"/>
    <property type="match status" value="1"/>
</dbReference>
<dbReference type="PANTHER" id="PTHR12396:SF12">
    <property type="entry name" value="METHYL-CPG-BINDING DOMAIN PROTEIN 3"/>
    <property type="match status" value="1"/>
</dbReference>
<evidence type="ECO:0000313" key="4">
    <source>
        <dbReference type="Proteomes" id="UP000694395"/>
    </source>
</evidence>
<organism evidence="3 4">
    <name type="scientific">Oncorhynchus mykiss</name>
    <name type="common">Rainbow trout</name>
    <name type="synonym">Salmo gairdneri</name>
    <dbReference type="NCBI Taxonomy" id="8022"/>
    <lineage>
        <taxon>Eukaryota</taxon>
        <taxon>Metazoa</taxon>
        <taxon>Chordata</taxon>
        <taxon>Craniata</taxon>
        <taxon>Vertebrata</taxon>
        <taxon>Euteleostomi</taxon>
        <taxon>Actinopterygii</taxon>
        <taxon>Neopterygii</taxon>
        <taxon>Teleostei</taxon>
        <taxon>Protacanthopterygii</taxon>
        <taxon>Salmoniformes</taxon>
        <taxon>Salmonidae</taxon>
        <taxon>Salmoninae</taxon>
        <taxon>Oncorhynchus</taxon>
    </lineage>
</organism>
<name>A0A8C7QSL4_ONCMY</name>
<evidence type="ECO:0000313" key="3">
    <source>
        <dbReference type="Ensembl" id="ENSOMYP00000041048.2"/>
    </source>
</evidence>
<accession>A0A8C7QSL4</accession>
<evidence type="ECO:0000259" key="2">
    <source>
        <dbReference type="Pfam" id="PF16564"/>
    </source>
</evidence>
<dbReference type="Pfam" id="PF16564">
    <property type="entry name" value="MBDa"/>
    <property type="match status" value="1"/>
</dbReference>
<keyword evidence="4" id="KW-1185">Reference proteome</keyword>
<feature type="domain" description="Methyl-CpG-binding" evidence="2">
    <location>
        <begin position="31"/>
        <end position="89"/>
    </location>
</feature>
<dbReference type="Proteomes" id="UP000694395">
    <property type="component" value="Chromosome 8"/>
</dbReference>
<dbReference type="Ensembl" id="ENSOMYT00000044806.2">
    <property type="protein sequence ID" value="ENSOMYP00000041048.2"/>
    <property type="gene ID" value="ENSOMYG00000018993.2"/>
</dbReference>
<reference evidence="3" key="1">
    <citation type="submission" date="2020-07" db="EMBL/GenBank/DDBJ databases">
        <title>A long reads based de novo assembly of the rainbow trout Arlee double haploid line genome.</title>
        <authorList>
            <person name="Gao G."/>
            <person name="Palti Y."/>
        </authorList>
    </citation>
    <scope>NUCLEOTIDE SEQUENCE [LARGE SCALE GENOMIC DNA]</scope>
</reference>
<protein>
    <submittedName>
        <fullName evidence="3">Methyl-CpG binding domain protein 3</fullName>
    </submittedName>
</protein>